<reference evidence="2 3" key="1">
    <citation type="submission" date="2024-11" db="EMBL/GenBank/DDBJ databases">
        <title>A near-complete genome assembly of Cinchona calisaya.</title>
        <authorList>
            <person name="Lian D.C."/>
            <person name="Zhao X.W."/>
            <person name="Wei L."/>
        </authorList>
    </citation>
    <scope>NUCLEOTIDE SEQUENCE [LARGE SCALE GENOMIC DNA]</scope>
    <source>
        <tissue evidence="2">Nenye</tissue>
    </source>
</reference>
<organism evidence="2 3">
    <name type="scientific">Cinchona calisaya</name>
    <dbReference type="NCBI Taxonomy" id="153742"/>
    <lineage>
        <taxon>Eukaryota</taxon>
        <taxon>Viridiplantae</taxon>
        <taxon>Streptophyta</taxon>
        <taxon>Embryophyta</taxon>
        <taxon>Tracheophyta</taxon>
        <taxon>Spermatophyta</taxon>
        <taxon>Magnoliopsida</taxon>
        <taxon>eudicotyledons</taxon>
        <taxon>Gunneridae</taxon>
        <taxon>Pentapetalae</taxon>
        <taxon>asterids</taxon>
        <taxon>lamiids</taxon>
        <taxon>Gentianales</taxon>
        <taxon>Rubiaceae</taxon>
        <taxon>Cinchonoideae</taxon>
        <taxon>Cinchoneae</taxon>
        <taxon>Cinchona</taxon>
    </lineage>
</organism>
<evidence type="ECO:0000313" key="3">
    <source>
        <dbReference type="Proteomes" id="UP001630127"/>
    </source>
</evidence>
<dbReference type="InterPro" id="IPR029071">
    <property type="entry name" value="Ubiquitin-like_domsf"/>
</dbReference>
<proteinExistence type="predicted"/>
<evidence type="ECO:0000259" key="1">
    <source>
        <dbReference type="Pfam" id="PF11976"/>
    </source>
</evidence>
<dbReference type="Proteomes" id="UP001630127">
    <property type="component" value="Unassembled WGS sequence"/>
</dbReference>
<evidence type="ECO:0000313" key="2">
    <source>
        <dbReference type="EMBL" id="KAL3507324.1"/>
    </source>
</evidence>
<comment type="caution">
    <text evidence="2">The sequence shown here is derived from an EMBL/GenBank/DDBJ whole genome shotgun (WGS) entry which is preliminary data.</text>
</comment>
<dbReference type="PANTHER" id="PTHR10562">
    <property type="entry name" value="SMALL UBIQUITIN-RELATED MODIFIER"/>
    <property type="match status" value="1"/>
</dbReference>
<feature type="domain" description="Rad60/SUMO-like" evidence="1">
    <location>
        <begin position="23"/>
        <end position="93"/>
    </location>
</feature>
<sequence length="122" mass="14175">MSTGGDKGNKRSLYNEESSKRRIVIKILGPEGDMTSYRVKRDTPFQKLFMKFCEHKQLEYRAMDFIWDGARVPVRRTPDELHMEDEEQIDAMVRCGGGGGRNVFKQAKTRRGWCDTTRITLL</sequence>
<accession>A0ABD2YN22</accession>
<dbReference type="AlphaFoldDB" id="A0ABD2YN22"/>
<gene>
    <name evidence="2" type="ORF">ACH5RR_032706</name>
</gene>
<dbReference type="Gene3D" id="3.10.20.90">
    <property type="entry name" value="Phosphatidylinositol 3-kinase Catalytic Subunit, Chain A, domain 1"/>
    <property type="match status" value="1"/>
</dbReference>
<dbReference type="SUPFAM" id="SSF54236">
    <property type="entry name" value="Ubiquitin-like"/>
    <property type="match status" value="1"/>
</dbReference>
<dbReference type="CDD" id="cd01763">
    <property type="entry name" value="Ubl_SUMO_like"/>
    <property type="match status" value="1"/>
</dbReference>
<keyword evidence="3" id="KW-1185">Reference proteome</keyword>
<dbReference type="EMBL" id="JBJUIK010000013">
    <property type="protein sequence ID" value="KAL3507324.1"/>
    <property type="molecule type" value="Genomic_DNA"/>
</dbReference>
<dbReference type="InterPro" id="IPR022617">
    <property type="entry name" value="Rad60/SUMO-like_dom"/>
</dbReference>
<name>A0ABD2YN22_9GENT</name>
<dbReference type="Pfam" id="PF11976">
    <property type="entry name" value="Rad60-SLD"/>
    <property type="match status" value="1"/>
</dbReference>
<protein>
    <recommendedName>
        <fullName evidence="1">Rad60/SUMO-like domain-containing protein</fullName>
    </recommendedName>
</protein>